<dbReference type="Gene3D" id="3.30.565.10">
    <property type="entry name" value="Histidine kinase-like ATPase, C-terminal domain"/>
    <property type="match status" value="1"/>
</dbReference>
<name>A0ABW2TN27_9PSEU</name>
<feature type="compositionally biased region" description="Low complexity" evidence="6">
    <location>
        <begin position="389"/>
        <end position="415"/>
    </location>
</feature>
<gene>
    <name evidence="9" type="ORF">ACFQV2_15895</name>
</gene>
<dbReference type="PANTHER" id="PTHR45436">
    <property type="entry name" value="SENSOR HISTIDINE KINASE YKOH"/>
    <property type="match status" value="1"/>
</dbReference>
<evidence type="ECO:0000256" key="6">
    <source>
        <dbReference type="SAM" id="MobiDB-lite"/>
    </source>
</evidence>
<sequence>MADAFNAAQYTAVAAAVKEAQAREGVNRVFLGIAHRHQGLVHRQLKILDRMEREEENPEHLDSLFQLDHLATRARRNAENLIILAGEQPGRQWRKPVRLMDILRAAVAETEQYVRVRVNQVPDVSLHGVAVADTIHLVAELVDNAASFSPPRSQVEVYTSQVSGGVVVEIEDHGLGMTPEDRDQANRMLAHPPEFDAMALRGESRLGLFVVARLAARRSIRVELRESPYGGTVALVFLPAEIVAETVEYPAEPEPPSPRPRKQVERRTGTVPTAREPVSPVLTEHAPPGRSHQWADERIEAQWPLEDEEAPELPHRVAVVDENGAGPSPHRADLPSHDEHHPSGPELNGNGGRPALPRRQRQQNLAPQLRGDPWCPTGPTSRTTRRTRAPPSGSATPCPRSSAAPGRPARPSPGSSHDRRHDVPQPWEGPRKVNDKIGQDQQLNWLLDDLVRRVVGIRHSVVLSADGLLLGRSAELSKDDSEHLSAMASAFQSLARGTGRHFGGGQVRQTIVEMDHAFLFVTAAGRGACLAVLAEEDADVGMIAYEMNMLVKRVGAHLASAPRSGAGPVAGPGQPPMAVPGRRPS</sequence>
<evidence type="ECO:0000256" key="5">
    <source>
        <dbReference type="ARBA" id="ARBA00022777"/>
    </source>
</evidence>
<evidence type="ECO:0000259" key="8">
    <source>
        <dbReference type="SMART" id="SM00960"/>
    </source>
</evidence>
<keyword evidence="10" id="KW-1185">Reference proteome</keyword>
<evidence type="ECO:0000256" key="2">
    <source>
        <dbReference type="ARBA" id="ARBA00012438"/>
    </source>
</evidence>
<reference evidence="10" key="1">
    <citation type="journal article" date="2019" name="Int. J. Syst. Evol. Microbiol.">
        <title>The Global Catalogue of Microorganisms (GCM) 10K type strain sequencing project: providing services to taxonomists for standard genome sequencing and annotation.</title>
        <authorList>
            <consortium name="The Broad Institute Genomics Platform"/>
            <consortium name="The Broad Institute Genome Sequencing Center for Infectious Disease"/>
            <person name="Wu L."/>
            <person name="Ma J."/>
        </authorList>
    </citation>
    <scope>NUCLEOTIDE SEQUENCE [LARGE SCALE GENOMIC DNA]</scope>
    <source>
        <strain evidence="10">JCM 17695</strain>
    </source>
</reference>
<dbReference type="InterPro" id="IPR003594">
    <property type="entry name" value="HATPase_dom"/>
</dbReference>
<dbReference type="Pfam" id="PF02518">
    <property type="entry name" value="HATPase_c"/>
    <property type="match status" value="1"/>
</dbReference>
<dbReference type="Proteomes" id="UP001596512">
    <property type="component" value="Unassembled WGS sequence"/>
</dbReference>
<feature type="region of interest" description="Disordered" evidence="6">
    <location>
        <begin position="320"/>
        <end position="434"/>
    </location>
</feature>
<evidence type="ECO:0000256" key="4">
    <source>
        <dbReference type="ARBA" id="ARBA00022679"/>
    </source>
</evidence>
<accession>A0ABW2TN27</accession>
<comment type="caution">
    <text evidence="9">The sequence shown here is derived from an EMBL/GenBank/DDBJ whole genome shotgun (WGS) entry which is preliminary data.</text>
</comment>
<dbReference type="SUPFAM" id="SSF55874">
    <property type="entry name" value="ATPase domain of HSP90 chaperone/DNA topoisomerase II/histidine kinase"/>
    <property type="match status" value="1"/>
</dbReference>
<dbReference type="PANTHER" id="PTHR45436:SF5">
    <property type="entry name" value="SENSOR HISTIDINE KINASE TRCS"/>
    <property type="match status" value="1"/>
</dbReference>
<dbReference type="EMBL" id="JBHTEY010000004">
    <property type="protein sequence ID" value="MFC7614779.1"/>
    <property type="molecule type" value="Genomic_DNA"/>
</dbReference>
<feature type="compositionally biased region" description="Basic and acidic residues" evidence="6">
    <location>
        <begin position="330"/>
        <end position="343"/>
    </location>
</feature>
<feature type="region of interest" description="Disordered" evidence="6">
    <location>
        <begin position="249"/>
        <end position="294"/>
    </location>
</feature>
<dbReference type="Pfam" id="PF03259">
    <property type="entry name" value="Robl_LC7"/>
    <property type="match status" value="1"/>
</dbReference>
<feature type="domain" description="Roadblock/LAMTOR2" evidence="8">
    <location>
        <begin position="444"/>
        <end position="534"/>
    </location>
</feature>
<comment type="catalytic activity">
    <reaction evidence="1">
        <text>ATP + protein L-histidine = ADP + protein N-phospho-L-histidine.</text>
        <dbReference type="EC" id="2.7.13.3"/>
    </reaction>
</comment>
<dbReference type="InterPro" id="IPR004942">
    <property type="entry name" value="Roadblock/LAMTOR2_dom"/>
</dbReference>
<dbReference type="InterPro" id="IPR050428">
    <property type="entry name" value="TCS_sensor_his_kinase"/>
</dbReference>
<evidence type="ECO:0000313" key="10">
    <source>
        <dbReference type="Proteomes" id="UP001596512"/>
    </source>
</evidence>
<feature type="compositionally biased region" description="Basic and acidic residues" evidence="6">
    <location>
        <begin position="416"/>
        <end position="434"/>
    </location>
</feature>
<keyword evidence="3" id="KW-0597">Phosphoprotein</keyword>
<protein>
    <recommendedName>
        <fullName evidence="2">histidine kinase</fullName>
        <ecNumber evidence="2">2.7.13.3</ecNumber>
    </recommendedName>
</protein>
<dbReference type="SUPFAM" id="SSF103196">
    <property type="entry name" value="Roadblock/LC7 domain"/>
    <property type="match status" value="1"/>
</dbReference>
<feature type="domain" description="Histidine kinase/HSP90-like ATPase" evidence="7">
    <location>
        <begin position="130"/>
        <end position="242"/>
    </location>
</feature>
<proteinExistence type="predicted"/>
<dbReference type="EC" id="2.7.13.3" evidence="2"/>
<feature type="region of interest" description="Disordered" evidence="6">
    <location>
        <begin position="563"/>
        <end position="585"/>
    </location>
</feature>
<evidence type="ECO:0000256" key="3">
    <source>
        <dbReference type="ARBA" id="ARBA00022553"/>
    </source>
</evidence>
<dbReference type="CDD" id="cd00075">
    <property type="entry name" value="HATPase"/>
    <property type="match status" value="1"/>
</dbReference>
<keyword evidence="4" id="KW-0808">Transferase</keyword>
<keyword evidence="5" id="KW-0418">Kinase</keyword>
<evidence type="ECO:0000259" key="7">
    <source>
        <dbReference type="SMART" id="SM00387"/>
    </source>
</evidence>
<dbReference type="Gene3D" id="3.30.450.30">
    <property type="entry name" value="Dynein light chain 2a, cytoplasmic"/>
    <property type="match status" value="1"/>
</dbReference>
<evidence type="ECO:0000256" key="1">
    <source>
        <dbReference type="ARBA" id="ARBA00000085"/>
    </source>
</evidence>
<dbReference type="SMART" id="SM00960">
    <property type="entry name" value="Robl_LC7"/>
    <property type="match status" value="1"/>
</dbReference>
<dbReference type="InterPro" id="IPR036890">
    <property type="entry name" value="HATPase_C_sf"/>
</dbReference>
<dbReference type="SMART" id="SM00387">
    <property type="entry name" value="HATPase_c"/>
    <property type="match status" value="1"/>
</dbReference>
<organism evidence="9 10">
    <name type="scientific">Actinokineospora soli</name>
    <dbReference type="NCBI Taxonomy" id="1048753"/>
    <lineage>
        <taxon>Bacteria</taxon>
        <taxon>Bacillati</taxon>
        <taxon>Actinomycetota</taxon>
        <taxon>Actinomycetes</taxon>
        <taxon>Pseudonocardiales</taxon>
        <taxon>Pseudonocardiaceae</taxon>
        <taxon>Actinokineospora</taxon>
    </lineage>
</organism>
<evidence type="ECO:0000313" key="9">
    <source>
        <dbReference type="EMBL" id="MFC7614779.1"/>
    </source>
</evidence>